<feature type="region of interest" description="Disordered" evidence="1">
    <location>
        <begin position="44"/>
        <end position="63"/>
    </location>
</feature>
<keyword evidence="3" id="KW-1185">Reference proteome</keyword>
<evidence type="ECO:0000256" key="1">
    <source>
        <dbReference type="SAM" id="MobiDB-lite"/>
    </source>
</evidence>
<evidence type="ECO:0000313" key="2">
    <source>
        <dbReference type="EMBL" id="OHV38060.1"/>
    </source>
</evidence>
<protein>
    <submittedName>
        <fullName evidence="2">Uncharacterized protein</fullName>
    </submittedName>
</protein>
<dbReference type="Proteomes" id="UP000179627">
    <property type="component" value="Unassembled WGS sequence"/>
</dbReference>
<accession>A0A1S1QVR2</accession>
<evidence type="ECO:0000313" key="3">
    <source>
        <dbReference type="Proteomes" id="UP000179627"/>
    </source>
</evidence>
<dbReference type="AlphaFoldDB" id="A0A1S1QVR2"/>
<proteinExistence type="predicted"/>
<organism evidence="2 3">
    <name type="scientific">Parafrankia colletiae</name>
    <dbReference type="NCBI Taxonomy" id="573497"/>
    <lineage>
        <taxon>Bacteria</taxon>
        <taxon>Bacillati</taxon>
        <taxon>Actinomycetota</taxon>
        <taxon>Actinomycetes</taxon>
        <taxon>Frankiales</taxon>
        <taxon>Frankiaceae</taxon>
        <taxon>Parafrankia</taxon>
    </lineage>
</organism>
<reference evidence="3" key="1">
    <citation type="submission" date="2016-07" db="EMBL/GenBank/DDBJ databases">
        <title>Sequence Frankia sp. strain CcI1.17.</title>
        <authorList>
            <person name="Ghodhbane-Gtari F."/>
            <person name="Swanson E."/>
            <person name="Gueddou A."/>
            <person name="Morris K."/>
            <person name="Hezbri K."/>
            <person name="Ktari A."/>
            <person name="Nouioui I."/>
            <person name="Abebe-Akele F."/>
            <person name="Simpson S."/>
            <person name="Thomas K."/>
            <person name="Gtari M."/>
            <person name="Tisa L.S."/>
            <person name="Hurst S."/>
        </authorList>
    </citation>
    <scope>NUCLEOTIDE SEQUENCE [LARGE SCALE GENOMIC DNA]</scope>
    <source>
        <strain evidence="3">Cc1.17</strain>
    </source>
</reference>
<dbReference type="EMBL" id="MBLM01000110">
    <property type="protein sequence ID" value="OHV38060.1"/>
    <property type="molecule type" value="Genomic_DNA"/>
</dbReference>
<name>A0A1S1QVR2_9ACTN</name>
<sequence>MNVVHAFARPGTRTMPAVRSSARSWFFGPEETFLTLGAPAALPEPQAVAGPRRPVSGRVERERPVQRRRVLRWAHSHS</sequence>
<comment type="caution">
    <text evidence="2">The sequence shown here is derived from an EMBL/GenBank/DDBJ whole genome shotgun (WGS) entry which is preliminary data.</text>
</comment>
<gene>
    <name evidence="2" type="ORF">CC117_16410</name>
</gene>